<comment type="caution">
    <text evidence="7">The sequence shown here is derived from an EMBL/GenBank/DDBJ whole genome shotgun (WGS) entry which is preliminary data.</text>
</comment>
<dbReference type="GO" id="GO:0032543">
    <property type="term" value="P:mitochondrial translation"/>
    <property type="evidence" value="ECO:0007669"/>
    <property type="project" value="UniProtKB-ARBA"/>
</dbReference>
<evidence type="ECO:0000313" key="7">
    <source>
        <dbReference type="EMBL" id="PVV03631.1"/>
    </source>
</evidence>
<evidence type="ECO:0000256" key="1">
    <source>
        <dbReference type="ARBA" id="ARBA00004173"/>
    </source>
</evidence>
<sequence length="216" mass="24338">MISYSNAVNSKTSSKEPLSDKEISSELEDMLKGVDFVDSLIQNKHSIRPKQVLEIDDFEEEVPVETPGLEPENKKNKEKDQVKEELLEEYKKTLVCKGGIYIINLLEKDFAESFIKGSGNGGQAVNKTNNNVNLKHLPTGITVQCHATRSLVVNRKFARKRIKEILDNLVNKNSSKAAIKQAKIKEAKRKKRQKTKAKYHSKGSKNSIENEVAAEE</sequence>
<dbReference type="GO" id="GO:0005739">
    <property type="term" value="C:mitochondrion"/>
    <property type="evidence" value="ECO:0007669"/>
    <property type="project" value="UniProtKB-SubCell"/>
</dbReference>
<evidence type="ECO:0000256" key="5">
    <source>
        <dbReference type="SAM" id="MobiDB-lite"/>
    </source>
</evidence>
<name>A0A2T9ZGC3_9FUNG</name>
<dbReference type="InterPro" id="IPR052405">
    <property type="entry name" value="Mito_Transl_Release_Factor"/>
</dbReference>
<feature type="compositionally biased region" description="Polar residues" evidence="5">
    <location>
        <begin position="1"/>
        <end position="12"/>
    </location>
</feature>
<organism evidence="7 8">
    <name type="scientific">Smittium megazygosporum</name>
    <dbReference type="NCBI Taxonomy" id="133381"/>
    <lineage>
        <taxon>Eukaryota</taxon>
        <taxon>Fungi</taxon>
        <taxon>Fungi incertae sedis</taxon>
        <taxon>Zoopagomycota</taxon>
        <taxon>Kickxellomycotina</taxon>
        <taxon>Harpellomycetes</taxon>
        <taxon>Harpellales</taxon>
        <taxon>Legeriomycetaceae</taxon>
        <taxon>Smittium</taxon>
    </lineage>
</organism>
<keyword evidence="8" id="KW-1185">Reference proteome</keyword>
<comment type="similarity">
    <text evidence="2">Belongs to the prokaryotic/mitochondrial release factor family.</text>
</comment>
<gene>
    <name evidence="7" type="ORF">BB560_001883</name>
</gene>
<dbReference type="STRING" id="133381.A0A2T9ZGC3"/>
<reference evidence="7 8" key="1">
    <citation type="journal article" date="2018" name="MBio">
        <title>Comparative Genomics Reveals the Core Gene Toolbox for the Fungus-Insect Symbiosis.</title>
        <authorList>
            <person name="Wang Y."/>
            <person name="Stata M."/>
            <person name="Wang W."/>
            <person name="Stajich J.E."/>
            <person name="White M.M."/>
            <person name="Moncalvo J.M."/>
        </authorList>
    </citation>
    <scope>NUCLEOTIDE SEQUENCE [LARGE SCALE GENOMIC DNA]</scope>
    <source>
        <strain evidence="7 8">SC-DP-2</strain>
    </source>
</reference>
<dbReference type="Proteomes" id="UP000245609">
    <property type="component" value="Unassembled WGS sequence"/>
</dbReference>
<dbReference type="AlphaFoldDB" id="A0A2T9ZGC3"/>
<dbReference type="InterPro" id="IPR000352">
    <property type="entry name" value="Pep_chain_release_fac_I"/>
</dbReference>
<dbReference type="SUPFAM" id="SSF75620">
    <property type="entry name" value="Release factor"/>
    <property type="match status" value="1"/>
</dbReference>
<evidence type="ECO:0000256" key="4">
    <source>
        <dbReference type="ARBA" id="ARBA00023128"/>
    </source>
</evidence>
<keyword evidence="3" id="KW-0809">Transit peptide</keyword>
<feature type="region of interest" description="Disordered" evidence="5">
    <location>
        <begin position="180"/>
        <end position="216"/>
    </location>
</feature>
<dbReference type="EMBL" id="MBFS01000209">
    <property type="protein sequence ID" value="PVV03631.1"/>
    <property type="molecule type" value="Genomic_DNA"/>
</dbReference>
<dbReference type="OrthoDB" id="277888at2759"/>
<comment type="subcellular location">
    <subcellularLocation>
        <location evidence="1">Mitochondrion</location>
    </subcellularLocation>
</comment>
<evidence type="ECO:0000313" key="8">
    <source>
        <dbReference type="Proteomes" id="UP000245609"/>
    </source>
</evidence>
<feature type="compositionally biased region" description="Basic residues" evidence="5">
    <location>
        <begin position="186"/>
        <end position="203"/>
    </location>
</feature>
<evidence type="ECO:0000256" key="2">
    <source>
        <dbReference type="ARBA" id="ARBA00010835"/>
    </source>
</evidence>
<proteinExistence type="inferred from homology"/>
<evidence type="ECO:0000259" key="6">
    <source>
        <dbReference type="Pfam" id="PF00472"/>
    </source>
</evidence>
<feature type="domain" description="Prokaryotic-type class I peptide chain release factors" evidence="6">
    <location>
        <begin position="103"/>
        <end position="197"/>
    </location>
</feature>
<feature type="region of interest" description="Disordered" evidence="5">
    <location>
        <begin position="1"/>
        <end position="21"/>
    </location>
</feature>
<dbReference type="PANTHER" id="PTHR46203:SF1">
    <property type="entry name" value="MITOCHONDRIAL TRANSLATION RELEASE FACTOR IN RESCUE"/>
    <property type="match status" value="1"/>
</dbReference>
<evidence type="ECO:0000256" key="3">
    <source>
        <dbReference type="ARBA" id="ARBA00022946"/>
    </source>
</evidence>
<dbReference type="Pfam" id="PF00472">
    <property type="entry name" value="RF-1"/>
    <property type="match status" value="1"/>
</dbReference>
<protein>
    <recommendedName>
        <fullName evidence="6">Prokaryotic-type class I peptide chain release factors domain-containing protein</fullName>
    </recommendedName>
</protein>
<dbReference type="PANTHER" id="PTHR46203">
    <property type="entry name" value="PROBABLE PEPTIDE CHAIN RELEASE FACTOR C12ORF65"/>
    <property type="match status" value="1"/>
</dbReference>
<dbReference type="InterPro" id="IPR045853">
    <property type="entry name" value="Pep_chain_release_fac_I_sf"/>
</dbReference>
<dbReference type="GO" id="GO:0003747">
    <property type="term" value="F:translation release factor activity"/>
    <property type="evidence" value="ECO:0007669"/>
    <property type="project" value="InterPro"/>
</dbReference>
<dbReference type="Gene3D" id="3.30.160.20">
    <property type="match status" value="1"/>
</dbReference>
<accession>A0A2T9ZGC3</accession>
<keyword evidence="4" id="KW-0496">Mitochondrion</keyword>